<dbReference type="Gene3D" id="3.30.460.90">
    <property type="match status" value="1"/>
</dbReference>
<dbReference type="PANTHER" id="PTHR10656">
    <property type="entry name" value="CELL FATE DETERMINING PROTEIN MAB21-RELATED"/>
    <property type="match status" value="1"/>
</dbReference>
<evidence type="ECO:0000256" key="3">
    <source>
        <dbReference type="ARBA" id="ARBA00008307"/>
    </source>
</evidence>
<dbReference type="Proteomes" id="UP000322000">
    <property type="component" value="Chromosome 4"/>
</dbReference>
<evidence type="ECO:0000259" key="13">
    <source>
        <dbReference type="Pfam" id="PF20266"/>
    </source>
</evidence>
<gene>
    <name evidence="15" type="primary">LOC113492539</name>
</gene>
<keyword evidence="11" id="KW-0464">Manganese</keyword>
<dbReference type="SMART" id="SM01265">
    <property type="entry name" value="Mab-21"/>
    <property type="match status" value="1"/>
</dbReference>
<dbReference type="OrthoDB" id="1877767at2759"/>
<proteinExistence type="inferred from homology"/>
<keyword evidence="9" id="KW-0460">Magnesium</keyword>
<dbReference type="InParanoid" id="A0A7E5VC03"/>
<evidence type="ECO:0000259" key="12">
    <source>
        <dbReference type="Pfam" id="PF03281"/>
    </source>
</evidence>
<keyword evidence="10" id="KW-0342">GTP-binding</keyword>
<sequence>MLLNMSNPDPHSRAKKVKTIEEVFQEVNKRCVRLKKKDIKNNNCILYEVLEKLLTLMRSCDNLFDSLNPKLEYLGSYFDGLRVGQPTEYDINVILTIHMDYSKIKLDAAEIQNGYTAIRMPAEFRRLSRTPDTVMKGFKKTELWCDNLFRLSVKKFREWMQSVVEAALNKLPSENGKRILKIRNNDYKINFKVSGPANTITIHTDHDNVIDIDLVPTLMFQLPKRPNSSTIDFGKVQDSGYSYYFAVPKPTAHDYSWRLAFPYQERYYIKDKNNLKSTLKLLKQFRDVQGFNKLASYFIKTLFLWEVEDKGAIFWKKSSLTFLVFHMLKKLKECLEIGTIKNFWCPEHNLLEKIKIDTRRNWSNRVSNIINDMERNKLSNPQIVLKYFTHKTAFKT</sequence>
<evidence type="ECO:0000313" key="14">
    <source>
        <dbReference type="Proteomes" id="UP000322000"/>
    </source>
</evidence>
<protein>
    <submittedName>
        <fullName evidence="15">Uncharacterized protein LOC113492539 isoform X1</fullName>
    </submittedName>
</protein>
<dbReference type="PANTHER" id="PTHR10656:SF42">
    <property type="entry name" value="CYCLIC GMP-AMP SYNTHASE-LIKE PROTEIN-RELATED"/>
    <property type="match status" value="1"/>
</dbReference>
<evidence type="ECO:0000256" key="8">
    <source>
        <dbReference type="ARBA" id="ARBA00022840"/>
    </source>
</evidence>
<dbReference type="InterPro" id="IPR046903">
    <property type="entry name" value="Mab-21-like_nuc_Trfase"/>
</dbReference>
<keyword evidence="7" id="KW-0547">Nucleotide-binding</keyword>
<evidence type="ECO:0000256" key="10">
    <source>
        <dbReference type="ARBA" id="ARBA00023134"/>
    </source>
</evidence>
<accession>A0A7E5VC03</accession>
<comment type="similarity">
    <text evidence="3">Belongs to the mab-21 family.</text>
</comment>
<dbReference type="KEGG" id="tnl:113492539"/>
<keyword evidence="4" id="KW-0808">Transferase</keyword>
<organism evidence="14 15">
    <name type="scientific">Trichoplusia ni</name>
    <name type="common">Cabbage looper</name>
    <dbReference type="NCBI Taxonomy" id="7111"/>
    <lineage>
        <taxon>Eukaryota</taxon>
        <taxon>Metazoa</taxon>
        <taxon>Ecdysozoa</taxon>
        <taxon>Arthropoda</taxon>
        <taxon>Hexapoda</taxon>
        <taxon>Insecta</taxon>
        <taxon>Pterygota</taxon>
        <taxon>Neoptera</taxon>
        <taxon>Endopterygota</taxon>
        <taxon>Lepidoptera</taxon>
        <taxon>Glossata</taxon>
        <taxon>Ditrysia</taxon>
        <taxon>Noctuoidea</taxon>
        <taxon>Noctuidae</taxon>
        <taxon>Plusiinae</taxon>
        <taxon>Trichoplusia</taxon>
    </lineage>
</organism>
<dbReference type="GO" id="GO:0016779">
    <property type="term" value="F:nucleotidyltransferase activity"/>
    <property type="evidence" value="ECO:0007669"/>
    <property type="project" value="UniProtKB-KW"/>
</dbReference>
<comment type="cofactor">
    <cofactor evidence="2">
        <name>Mg(2+)</name>
        <dbReference type="ChEBI" id="CHEBI:18420"/>
    </cofactor>
</comment>
<keyword evidence="6" id="KW-0479">Metal-binding</keyword>
<dbReference type="Gene3D" id="1.10.1410.40">
    <property type="match status" value="1"/>
</dbReference>
<dbReference type="AlphaFoldDB" id="A0A7E5VC03"/>
<evidence type="ECO:0000256" key="1">
    <source>
        <dbReference type="ARBA" id="ARBA00001936"/>
    </source>
</evidence>
<evidence type="ECO:0000313" key="15">
    <source>
        <dbReference type="RefSeq" id="XP_026725828.1"/>
    </source>
</evidence>
<dbReference type="GO" id="GO:0046872">
    <property type="term" value="F:metal ion binding"/>
    <property type="evidence" value="ECO:0007669"/>
    <property type="project" value="UniProtKB-KW"/>
</dbReference>
<dbReference type="Pfam" id="PF03281">
    <property type="entry name" value="Mab-21"/>
    <property type="match status" value="1"/>
</dbReference>
<evidence type="ECO:0000256" key="2">
    <source>
        <dbReference type="ARBA" id="ARBA00001946"/>
    </source>
</evidence>
<evidence type="ECO:0000256" key="7">
    <source>
        <dbReference type="ARBA" id="ARBA00022741"/>
    </source>
</evidence>
<feature type="domain" description="Mab-21-like nucleotidyltransferase" evidence="12">
    <location>
        <begin position="77"/>
        <end position="267"/>
    </location>
</feature>
<dbReference type="InterPro" id="IPR046906">
    <property type="entry name" value="Mab-21_HhH/H2TH-like"/>
</dbReference>
<keyword evidence="14" id="KW-1185">Reference proteome</keyword>
<keyword evidence="5" id="KW-0548">Nucleotidyltransferase</keyword>
<feature type="domain" description="Mab-21-like HhH/H2TH-like" evidence="13">
    <location>
        <begin position="275"/>
        <end position="367"/>
    </location>
</feature>
<dbReference type="InterPro" id="IPR024810">
    <property type="entry name" value="MAB21L/cGLR"/>
</dbReference>
<dbReference type="GeneID" id="113492539"/>
<evidence type="ECO:0000256" key="6">
    <source>
        <dbReference type="ARBA" id="ARBA00022723"/>
    </source>
</evidence>
<reference evidence="15" key="1">
    <citation type="submission" date="2025-08" db="UniProtKB">
        <authorList>
            <consortium name="RefSeq"/>
        </authorList>
    </citation>
    <scope>IDENTIFICATION</scope>
</reference>
<name>A0A7E5VC03_TRINI</name>
<evidence type="ECO:0000256" key="11">
    <source>
        <dbReference type="ARBA" id="ARBA00023211"/>
    </source>
</evidence>
<dbReference type="Pfam" id="PF20266">
    <property type="entry name" value="Mab-21_C"/>
    <property type="match status" value="1"/>
</dbReference>
<keyword evidence="8" id="KW-0067">ATP-binding</keyword>
<comment type="cofactor">
    <cofactor evidence="1">
        <name>Mn(2+)</name>
        <dbReference type="ChEBI" id="CHEBI:29035"/>
    </cofactor>
</comment>
<dbReference type="GO" id="GO:0005525">
    <property type="term" value="F:GTP binding"/>
    <property type="evidence" value="ECO:0007669"/>
    <property type="project" value="UniProtKB-KW"/>
</dbReference>
<dbReference type="GO" id="GO:0005524">
    <property type="term" value="F:ATP binding"/>
    <property type="evidence" value="ECO:0007669"/>
    <property type="project" value="UniProtKB-KW"/>
</dbReference>
<dbReference type="RefSeq" id="XP_026725828.1">
    <property type="nucleotide sequence ID" value="XM_026870027.1"/>
</dbReference>
<evidence type="ECO:0000256" key="4">
    <source>
        <dbReference type="ARBA" id="ARBA00022679"/>
    </source>
</evidence>
<evidence type="ECO:0000256" key="9">
    <source>
        <dbReference type="ARBA" id="ARBA00022842"/>
    </source>
</evidence>
<evidence type="ECO:0000256" key="5">
    <source>
        <dbReference type="ARBA" id="ARBA00022695"/>
    </source>
</evidence>